<evidence type="ECO:0000256" key="1">
    <source>
        <dbReference type="SAM" id="MobiDB-lite"/>
    </source>
</evidence>
<dbReference type="InterPro" id="IPR009078">
    <property type="entry name" value="Ferritin-like_SF"/>
</dbReference>
<dbReference type="PANTHER" id="PTHR42782">
    <property type="entry name" value="SI:CH73-314G15.3"/>
    <property type="match status" value="1"/>
</dbReference>
<dbReference type="CDD" id="cd00657">
    <property type="entry name" value="Ferritin_like"/>
    <property type="match status" value="1"/>
</dbReference>
<dbReference type="AlphaFoldDB" id="A0A1P8UF39"/>
<feature type="region of interest" description="Disordered" evidence="1">
    <location>
        <begin position="56"/>
        <end position="84"/>
    </location>
</feature>
<dbReference type="PANTHER" id="PTHR42782:SF4">
    <property type="entry name" value="DUF455 DOMAIN-CONTAINING PROTEIN"/>
    <property type="match status" value="1"/>
</dbReference>
<dbReference type="RefSeq" id="WP_076835961.1">
    <property type="nucleotide sequence ID" value="NZ_CP019434.1"/>
</dbReference>
<keyword evidence="3" id="KW-1185">Reference proteome</keyword>
<sequence>MITSSDGAAGLTKSGASLFDAALAALQLCDPAEKVGAVARLRRAWLAGEVSLRESAPPISLPTPGRPARPPLVPPREVPRRGLGTPEGRAALVHAVAHIEFNAINLALDAVYRFRDLPRDYYDDWLRVADEEARHFSMLAARLTSLGRAYGDLPAHNGLWEMAVKTADDWLLRMALVPRVLEARGLDVTPGMIERLRRVGDVETVAALEVILREEVGHVAVGSRWYAQACAQRGLEPEATFRALIREYAPGQVMGMLHREARLAAGFSAAELDALEALADARRAADE</sequence>
<protein>
    <recommendedName>
        <fullName evidence="4">DUF455 domain-containing protein</fullName>
    </recommendedName>
</protein>
<dbReference type="SUPFAM" id="SSF47240">
    <property type="entry name" value="Ferritin-like"/>
    <property type="match status" value="1"/>
</dbReference>
<dbReference type="InterPro" id="IPR007402">
    <property type="entry name" value="DUF455"/>
</dbReference>
<dbReference type="Proteomes" id="UP000243807">
    <property type="component" value="Chromosome"/>
</dbReference>
<accession>A0A1P8UF39</accession>
<evidence type="ECO:0000313" key="3">
    <source>
        <dbReference type="Proteomes" id="UP000243807"/>
    </source>
</evidence>
<evidence type="ECO:0000313" key="2">
    <source>
        <dbReference type="EMBL" id="APZ42384.1"/>
    </source>
</evidence>
<feature type="compositionally biased region" description="Pro residues" evidence="1">
    <location>
        <begin position="59"/>
        <end position="76"/>
    </location>
</feature>
<organism evidence="2 3">
    <name type="scientific">Acidihalobacter ferrooxydans</name>
    <dbReference type="NCBI Taxonomy" id="1765967"/>
    <lineage>
        <taxon>Bacteria</taxon>
        <taxon>Pseudomonadati</taxon>
        <taxon>Pseudomonadota</taxon>
        <taxon>Gammaproteobacteria</taxon>
        <taxon>Chromatiales</taxon>
        <taxon>Ectothiorhodospiraceae</taxon>
        <taxon>Acidihalobacter</taxon>
    </lineage>
</organism>
<dbReference type="STRING" id="1765967.BW247_04165"/>
<proteinExistence type="predicted"/>
<dbReference type="KEGG" id="afy:BW247_04165"/>
<reference evidence="2 3" key="1">
    <citation type="submission" date="2017-01" db="EMBL/GenBank/DDBJ databases">
        <title>Draft sequence of Acidihalobacter ferrooxidans strain DSM 14175 (strain V8).</title>
        <authorList>
            <person name="Khaleque H.N."/>
            <person name="Ramsay J.P."/>
            <person name="Murphy R.J.T."/>
            <person name="Kaksonen A.H."/>
            <person name="Boxall N.J."/>
            <person name="Watkin E.L.J."/>
        </authorList>
    </citation>
    <scope>NUCLEOTIDE SEQUENCE [LARGE SCALE GENOMIC DNA]</scope>
    <source>
        <strain evidence="2 3">V8</strain>
    </source>
</reference>
<gene>
    <name evidence="2" type="ORF">BW247_04165</name>
</gene>
<dbReference type="InterPro" id="IPR011197">
    <property type="entry name" value="UCP012318"/>
</dbReference>
<dbReference type="OrthoDB" id="9778629at2"/>
<evidence type="ECO:0008006" key="4">
    <source>
        <dbReference type="Google" id="ProtNLM"/>
    </source>
</evidence>
<dbReference type="EMBL" id="CP019434">
    <property type="protein sequence ID" value="APZ42384.1"/>
    <property type="molecule type" value="Genomic_DNA"/>
</dbReference>
<dbReference type="PIRSF" id="PIRSF012318">
    <property type="entry name" value="UCP012318"/>
    <property type="match status" value="1"/>
</dbReference>
<dbReference type="Pfam" id="PF04305">
    <property type="entry name" value="DUF455"/>
    <property type="match status" value="1"/>
</dbReference>
<name>A0A1P8UF39_9GAMM</name>